<dbReference type="RefSeq" id="WP_121907577.1">
    <property type="nucleotide sequence ID" value="NZ_REFC01000013.1"/>
</dbReference>
<dbReference type="OrthoDB" id="6281169at2"/>
<feature type="domain" description="Peptide-N-glycosidase F C-terminal" evidence="4">
    <location>
        <begin position="278"/>
        <end position="383"/>
    </location>
</feature>
<accession>A0A3L9YDA0</accession>
<organism evidence="6 7">
    <name type="scientific">Ulvibacter antarcticus</name>
    <dbReference type="NCBI Taxonomy" id="442714"/>
    <lineage>
        <taxon>Bacteria</taxon>
        <taxon>Pseudomonadati</taxon>
        <taxon>Bacteroidota</taxon>
        <taxon>Flavobacteriia</taxon>
        <taxon>Flavobacteriales</taxon>
        <taxon>Flavobacteriaceae</taxon>
        <taxon>Ulvibacter</taxon>
    </lineage>
</organism>
<dbReference type="Pfam" id="PF18962">
    <property type="entry name" value="Por_Secre_tail"/>
    <property type="match status" value="1"/>
</dbReference>
<dbReference type="GO" id="GO:0016715">
    <property type="term" value="F:oxidoreductase activity, acting on paired donors, with incorporation or reduction of molecular oxygen, reduced ascorbate as one donor, and incorporation of one atom of oxygen"/>
    <property type="evidence" value="ECO:0007669"/>
    <property type="project" value="InterPro"/>
</dbReference>
<evidence type="ECO:0000256" key="1">
    <source>
        <dbReference type="ARBA" id="ARBA00022729"/>
    </source>
</evidence>
<dbReference type="Gene3D" id="2.60.120.230">
    <property type="match status" value="2"/>
</dbReference>
<feature type="domain" description="Secretion system C-terminal sorting" evidence="5">
    <location>
        <begin position="450"/>
        <end position="525"/>
    </location>
</feature>
<comment type="caution">
    <text evidence="6">The sequence shown here is derived from an EMBL/GenBank/DDBJ whole genome shotgun (WGS) entry which is preliminary data.</text>
</comment>
<dbReference type="SUPFAM" id="SSF49742">
    <property type="entry name" value="PHM/PNGase F"/>
    <property type="match status" value="2"/>
</dbReference>
<dbReference type="NCBIfam" id="TIGR04183">
    <property type="entry name" value="Por_Secre_tail"/>
    <property type="match status" value="1"/>
</dbReference>
<evidence type="ECO:0000256" key="2">
    <source>
        <dbReference type="ARBA" id="ARBA00023157"/>
    </source>
</evidence>
<sequence>MKKIYFLFVLLISLQLMASELTTLTAPEVSTRLTEAYPIAMTSLKAYPIYINATVELPDTMQEVNVTINGDTFTAEAGTDFYYYLWTPDSFGNHEINITAVANSGDETTITRNVNVVNSAASQTVTSLQDVVIEFNGVNSRWYYGTYTFPQFVGAYSTINSFLEVECPSITGGCDDWDRWAHIDVKGPDGNWIQLIRYITPYGVACSHELDLTDYMSLLQGEVELRVFIDTWGTGGWQLTLDMEYLAGAPDYDYSNVVEVWDAGYSFGDPANLQPVETFTATIPTAVEESHLRILNTGHGWGANNTSNAAEFFNAMHFIDIDGSETFSQHLFTDCNPNPDNCTGQQGTWQYSRAGWCPGAISQPYNYDLNAQIGASFELDYRFHPSYVDNCHPNNPNCISGTTCPDCNDGYNPIYYVDTHIINKSNTPIFYGDVLGVHSVDNSEIYDVHVYPNPSEGVFRVQTSFAETNTKLSIHTIDGKFVKSYYFDSVTDLNANTFDLSNVAKGIYFVNIQNNRGTGVKRIVIE</sequence>
<evidence type="ECO:0000313" key="6">
    <source>
        <dbReference type="EMBL" id="RMA58631.1"/>
    </source>
</evidence>
<proteinExistence type="predicted"/>
<keyword evidence="1 3" id="KW-0732">Signal</keyword>
<keyword evidence="2" id="KW-1015">Disulfide bond</keyword>
<feature type="chain" id="PRO_5018099333" evidence="3">
    <location>
        <begin position="19"/>
        <end position="526"/>
    </location>
</feature>
<keyword evidence="7" id="KW-1185">Reference proteome</keyword>
<reference evidence="6 7" key="1">
    <citation type="submission" date="2018-10" db="EMBL/GenBank/DDBJ databases">
        <title>Genomic Encyclopedia of Archaeal and Bacterial Type Strains, Phase II (KMG-II): from individual species to whole genera.</title>
        <authorList>
            <person name="Goeker M."/>
        </authorList>
    </citation>
    <scope>NUCLEOTIDE SEQUENCE [LARGE SCALE GENOMIC DNA]</scope>
    <source>
        <strain evidence="6 7">DSM 23424</strain>
    </source>
</reference>
<evidence type="ECO:0000259" key="5">
    <source>
        <dbReference type="Pfam" id="PF18962"/>
    </source>
</evidence>
<dbReference type="Proteomes" id="UP000271339">
    <property type="component" value="Unassembled WGS sequence"/>
</dbReference>
<dbReference type="InterPro" id="IPR014784">
    <property type="entry name" value="Cu2_ascorb_mOase-like_C"/>
</dbReference>
<gene>
    <name evidence="6" type="ORF">BXY75_2005</name>
</gene>
<dbReference type="InterPro" id="IPR026444">
    <property type="entry name" value="Secre_tail"/>
</dbReference>
<evidence type="ECO:0000259" key="4">
    <source>
        <dbReference type="Pfam" id="PF09113"/>
    </source>
</evidence>
<evidence type="ECO:0000256" key="3">
    <source>
        <dbReference type="SAM" id="SignalP"/>
    </source>
</evidence>
<protein>
    <submittedName>
        <fullName evidence="6">Putative secreted protein (Por secretion system target)</fullName>
    </submittedName>
</protein>
<name>A0A3L9YDA0_9FLAO</name>
<dbReference type="Pfam" id="PF09113">
    <property type="entry name" value="N-glycanase_C"/>
    <property type="match status" value="1"/>
</dbReference>
<dbReference type="EMBL" id="REFC01000013">
    <property type="protein sequence ID" value="RMA58631.1"/>
    <property type="molecule type" value="Genomic_DNA"/>
</dbReference>
<dbReference type="AlphaFoldDB" id="A0A3L9YDA0"/>
<dbReference type="InterPro" id="IPR015197">
    <property type="entry name" value="PngaseF_C"/>
</dbReference>
<feature type="signal peptide" evidence="3">
    <location>
        <begin position="1"/>
        <end position="18"/>
    </location>
</feature>
<evidence type="ECO:0000313" key="7">
    <source>
        <dbReference type="Proteomes" id="UP000271339"/>
    </source>
</evidence>
<dbReference type="InterPro" id="IPR008977">
    <property type="entry name" value="PHM/PNGase_F_dom_sf"/>
</dbReference>